<organism evidence="1">
    <name type="scientific">marine metagenome</name>
    <dbReference type="NCBI Taxonomy" id="408172"/>
    <lineage>
        <taxon>unclassified sequences</taxon>
        <taxon>metagenomes</taxon>
        <taxon>ecological metagenomes</taxon>
    </lineage>
</organism>
<sequence length="35" mass="4051">MSNSNKNNKLNIPIVSYLNKFVQRITETTAWLNVV</sequence>
<dbReference type="AlphaFoldDB" id="A0A382H0J6"/>
<accession>A0A382H0J6</accession>
<protein>
    <submittedName>
        <fullName evidence="1">Uncharacterized protein</fullName>
    </submittedName>
</protein>
<feature type="non-terminal residue" evidence="1">
    <location>
        <position position="35"/>
    </location>
</feature>
<proteinExistence type="predicted"/>
<gene>
    <name evidence="1" type="ORF">METZ01_LOCUS233573</name>
</gene>
<dbReference type="EMBL" id="UINC01058449">
    <property type="protein sequence ID" value="SVB80719.1"/>
    <property type="molecule type" value="Genomic_DNA"/>
</dbReference>
<evidence type="ECO:0000313" key="1">
    <source>
        <dbReference type="EMBL" id="SVB80719.1"/>
    </source>
</evidence>
<reference evidence="1" key="1">
    <citation type="submission" date="2018-05" db="EMBL/GenBank/DDBJ databases">
        <authorList>
            <person name="Lanie J.A."/>
            <person name="Ng W.-L."/>
            <person name="Kazmierczak K.M."/>
            <person name="Andrzejewski T.M."/>
            <person name="Davidsen T.M."/>
            <person name="Wayne K.J."/>
            <person name="Tettelin H."/>
            <person name="Glass J.I."/>
            <person name="Rusch D."/>
            <person name="Podicherti R."/>
            <person name="Tsui H.-C.T."/>
            <person name="Winkler M.E."/>
        </authorList>
    </citation>
    <scope>NUCLEOTIDE SEQUENCE</scope>
</reference>
<name>A0A382H0J6_9ZZZZ</name>